<protein>
    <recommendedName>
        <fullName evidence="1">HAT C-terminal dimerisation domain-containing protein</fullName>
    </recommendedName>
</protein>
<name>A0A3Q7HND2_SOLLC</name>
<reference evidence="2" key="1">
    <citation type="journal article" date="2012" name="Nature">
        <title>The tomato genome sequence provides insights into fleshy fruit evolution.</title>
        <authorList>
            <consortium name="Tomato Genome Consortium"/>
        </authorList>
    </citation>
    <scope>NUCLEOTIDE SEQUENCE [LARGE SCALE GENOMIC DNA]</scope>
    <source>
        <strain evidence="2">cv. Heinz 1706</strain>
    </source>
</reference>
<feature type="domain" description="HAT C-terminal dimerisation" evidence="1">
    <location>
        <begin position="22"/>
        <end position="60"/>
    </location>
</feature>
<evidence type="ECO:0000313" key="2">
    <source>
        <dbReference type="EnsemblPlants" id="Solyc08g041665.1.1"/>
    </source>
</evidence>
<proteinExistence type="predicted"/>
<dbReference type="Gramene" id="Solyc08g041665.1.1">
    <property type="protein sequence ID" value="Solyc08g041665.1.1"/>
    <property type="gene ID" value="Solyc08g041665.1"/>
</dbReference>
<dbReference type="PANTHER" id="PTHR23272:SF184">
    <property type="entry name" value="OS03G0311250 PROTEIN"/>
    <property type="match status" value="1"/>
</dbReference>
<organism evidence="2">
    <name type="scientific">Solanum lycopersicum</name>
    <name type="common">Tomato</name>
    <name type="synonym">Lycopersicon esculentum</name>
    <dbReference type="NCBI Taxonomy" id="4081"/>
    <lineage>
        <taxon>Eukaryota</taxon>
        <taxon>Viridiplantae</taxon>
        <taxon>Streptophyta</taxon>
        <taxon>Embryophyta</taxon>
        <taxon>Tracheophyta</taxon>
        <taxon>Spermatophyta</taxon>
        <taxon>Magnoliopsida</taxon>
        <taxon>eudicotyledons</taxon>
        <taxon>Gunneridae</taxon>
        <taxon>Pentapetalae</taxon>
        <taxon>asterids</taxon>
        <taxon>lamiids</taxon>
        <taxon>Solanales</taxon>
        <taxon>Solanaceae</taxon>
        <taxon>Solanoideae</taxon>
        <taxon>Solaneae</taxon>
        <taxon>Solanum</taxon>
        <taxon>Solanum subgen. Lycopersicon</taxon>
    </lineage>
</organism>
<dbReference type="GO" id="GO:0046983">
    <property type="term" value="F:protein dimerization activity"/>
    <property type="evidence" value="ECO:0007669"/>
    <property type="project" value="InterPro"/>
</dbReference>
<dbReference type="Proteomes" id="UP000004994">
    <property type="component" value="Chromosome 8"/>
</dbReference>
<keyword evidence="3" id="KW-1185">Reference proteome</keyword>
<accession>A0A3Q7HND2</accession>
<dbReference type="PANTHER" id="PTHR23272">
    <property type="entry name" value="BED FINGER-RELATED"/>
    <property type="match status" value="1"/>
</dbReference>
<dbReference type="AlphaFoldDB" id="A0A3Q7HND2"/>
<dbReference type="EnsemblPlants" id="Solyc08g041665.1.1">
    <property type="protein sequence ID" value="Solyc08g041665.1.1"/>
    <property type="gene ID" value="Solyc08g041665.1"/>
</dbReference>
<dbReference type="InterPro" id="IPR008906">
    <property type="entry name" value="HATC_C_dom"/>
</dbReference>
<dbReference type="InParanoid" id="A0A3Q7HND2"/>
<evidence type="ECO:0000313" key="3">
    <source>
        <dbReference type="Proteomes" id="UP000004994"/>
    </source>
</evidence>
<dbReference type="Pfam" id="PF05699">
    <property type="entry name" value="Dimer_Tnp_hAT"/>
    <property type="match status" value="1"/>
</dbReference>
<evidence type="ECO:0000259" key="1">
    <source>
        <dbReference type="Pfam" id="PF05699"/>
    </source>
</evidence>
<reference evidence="2" key="2">
    <citation type="submission" date="2019-01" db="UniProtKB">
        <authorList>
            <consortium name="EnsemblPlants"/>
        </authorList>
    </citation>
    <scope>IDENTIFICATION</scope>
    <source>
        <strain evidence="2">cv. Heinz 1706</strain>
    </source>
</reference>
<sequence length="218" mass="24133">MRAKQQFEKHKEVSGCSGNKSELERYLAEDIDPDSDDFDILMWWKVNEPRFILAEMVRDVTKGPSVKKTTLHLTNGGTTGTSGKLGYTSIQTSHNSYLEYLGHGGYTFLAELYQHVTYIHGCDECGELVHFARDCCTGRPFSQQGHKSGPKALIQSTKCGAQSSDGGHQGGLGCPLLGRQSGQGGHGHMHTFQRRLEEESLDVIIIGQSKHSFFSRII</sequence>